<evidence type="ECO:0000313" key="2">
    <source>
        <dbReference type="Proteomes" id="UP001596053"/>
    </source>
</evidence>
<gene>
    <name evidence="1" type="ORF">ACFPOB_19545</name>
</gene>
<keyword evidence="2" id="KW-1185">Reference proteome</keyword>
<proteinExistence type="predicted"/>
<dbReference type="Proteomes" id="UP001596053">
    <property type="component" value="Unassembled WGS sequence"/>
</dbReference>
<reference evidence="2" key="1">
    <citation type="journal article" date="2019" name="Int. J. Syst. Evol. Microbiol.">
        <title>The Global Catalogue of Microorganisms (GCM) 10K type strain sequencing project: providing services to taxonomists for standard genome sequencing and annotation.</title>
        <authorList>
            <consortium name="The Broad Institute Genomics Platform"/>
            <consortium name="The Broad Institute Genome Sequencing Center for Infectious Disease"/>
            <person name="Wu L."/>
            <person name="Ma J."/>
        </authorList>
    </citation>
    <scope>NUCLEOTIDE SEQUENCE [LARGE SCALE GENOMIC DNA]</scope>
    <source>
        <strain evidence="2">NCAIM B.01391</strain>
    </source>
</reference>
<dbReference type="EMBL" id="JBHSLW010000033">
    <property type="protein sequence ID" value="MFC5421757.1"/>
    <property type="molecule type" value="Genomic_DNA"/>
</dbReference>
<protein>
    <submittedName>
        <fullName evidence="1">Uncharacterized protein</fullName>
    </submittedName>
</protein>
<evidence type="ECO:0000313" key="1">
    <source>
        <dbReference type="EMBL" id="MFC5421757.1"/>
    </source>
</evidence>
<organism evidence="1 2">
    <name type="scientific">Bosea eneae</name>
    <dbReference type="NCBI Taxonomy" id="151454"/>
    <lineage>
        <taxon>Bacteria</taxon>
        <taxon>Pseudomonadati</taxon>
        <taxon>Pseudomonadota</taxon>
        <taxon>Alphaproteobacteria</taxon>
        <taxon>Hyphomicrobiales</taxon>
        <taxon>Boseaceae</taxon>
        <taxon>Bosea</taxon>
    </lineage>
</organism>
<accession>A0ABW0IUI6</accession>
<sequence>MVSKMVVGRAEKIGFIAACFALEGGGVGNNTRNAGAHRPEKAADYAD</sequence>
<name>A0ABW0IUI6_9HYPH</name>
<comment type="caution">
    <text evidence="1">The sequence shown here is derived from an EMBL/GenBank/DDBJ whole genome shotgun (WGS) entry which is preliminary data.</text>
</comment>